<name>A0A0G4EGZ2_VITBC</name>
<evidence type="ECO:0000313" key="2">
    <source>
        <dbReference type="Proteomes" id="UP000041254"/>
    </source>
</evidence>
<dbReference type="Proteomes" id="UP000041254">
    <property type="component" value="Unassembled WGS sequence"/>
</dbReference>
<protein>
    <recommendedName>
        <fullName evidence="3">RAP domain-containing protein</fullName>
    </recommendedName>
</protein>
<dbReference type="InParanoid" id="A0A0G4EGZ2"/>
<dbReference type="AlphaFoldDB" id="A0A0G4EGZ2"/>
<reference evidence="1 2" key="1">
    <citation type="submission" date="2014-11" db="EMBL/GenBank/DDBJ databases">
        <authorList>
            <person name="Zhu J."/>
            <person name="Qi W."/>
            <person name="Song R."/>
        </authorList>
    </citation>
    <scope>NUCLEOTIDE SEQUENCE [LARGE SCALE GENOMIC DNA]</scope>
</reference>
<dbReference type="EMBL" id="CDMY01000236">
    <property type="protein sequence ID" value="CEL95734.1"/>
    <property type="molecule type" value="Genomic_DNA"/>
</dbReference>
<accession>A0A0G4EGZ2</accession>
<organism evidence="1 2">
    <name type="scientific">Vitrella brassicaformis (strain CCMP3155)</name>
    <dbReference type="NCBI Taxonomy" id="1169540"/>
    <lineage>
        <taxon>Eukaryota</taxon>
        <taxon>Sar</taxon>
        <taxon>Alveolata</taxon>
        <taxon>Colpodellida</taxon>
        <taxon>Vitrellaceae</taxon>
        <taxon>Vitrella</taxon>
    </lineage>
</organism>
<gene>
    <name evidence="1" type="ORF">Vbra_3787</name>
</gene>
<evidence type="ECO:0008006" key="3">
    <source>
        <dbReference type="Google" id="ProtNLM"/>
    </source>
</evidence>
<keyword evidence="2" id="KW-1185">Reference proteome</keyword>
<dbReference type="VEuPathDB" id="CryptoDB:Vbra_3787"/>
<evidence type="ECO:0000313" key="1">
    <source>
        <dbReference type="EMBL" id="CEL95734.1"/>
    </source>
</evidence>
<sequence length="692" mass="75792">MAVTTKGYTRVRLNQSALIPRRVSKPRPWGGDGRVFRGLEAEHFDIDDTIAALRNTLADFARHGSFRGREAVWQRHSLTVDSAIGAVQPLAAASFLTSYSKAGYFDAVVVPSLLERLPAVPESVCPRSLSMALLAASRLLPSDPPPSIDLAALRHTIQWMCEASRNLSDRFNVHDIVSLIGGISRMPAVYRPADESLRGVVGAMVVGATSMVGGLRAFEAANLVHNLSLLPYRDKELLGAISDRAPQLFEGDDLPRNLVLLIYAFSKLGYHRPSFMTWVHHHLHRTGAVMRFNAQDCANFFDACAKLQSLVPSEVAQALAKRVYRLETELELRHLAALIHAFSSPAVATFPRGELASFNEWLLGCCETRIQRSRHPSSHDLLSLVSSLGVAGHRRPSLFALVAARLGLPERVSSLSPSQLAIVASTYARLDLVPTFPHLLHGIESAVRQCVDHVSGGTSGDHREMGSQLQLWGNLAFAMAMAQHTHPLLLGAMLQIRFQPRHVAPKLSAAAYEGVWGPLRQLYQWSGLHGWEAAKWMTALAACKWQLRRGSDESQSVEDSLSLASLERALYVAVSYEAFQEKLTSERRGIESCESDLAFSWSGGLSTSEAAELLDSTEQTQLPTSDAMGREVEGTLGRLHALGRVEVSAHHLAGQFRLDFLVMPGRGETETNTHVGEVRWSAAEGEGARVRA</sequence>
<proteinExistence type="predicted"/>